<protein>
    <submittedName>
        <fullName evidence="2">Uncharacterized protein</fullName>
    </submittedName>
</protein>
<feature type="compositionally biased region" description="Low complexity" evidence="1">
    <location>
        <begin position="11"/>
        <end position="23"/>
    </location>
</feature>
<proteinExistence type="predicted"/>
<evidence type="ECO:0000313" key="2">
    <source>
        <dbReference type="EMBL" id="CAL1356148.1"/>
    </source>
</evidence>
<organism evidence="2 3">
    <name type="scientific">Linum trigynum</name>
    <dbReference type="NCBI Taxonomy" id="586398"/>
    <lineage>
        <taxon>Eukaryota</taxon>
        <taxon>Viridiplantae</taxon>
        <taxon>Streptophyta</taxon>
        <taxon>Embryophyta</taxon>
        <taxon>Tracheophyta</taxon>
        <taxon>Spermatophyta</taxon>
        <taxon>Magnoliopsida</taxon>
        <taxon>eudicotyledons</taxon>
        <taxon>Gunneridae</taxon>
        <taxon>Pentapetalae</taxon>
        <taxon>rosids</taxon>
        <taxon>fabids</taxon>
        <taxon>Malpighiales</taxon>
        <taxon>Linaceae</taxon>
        <taxon>Linum</taxon>
    </lineage>
</organism>
<reference evidence="2 3" key="1">
    <citation type="submission" date="2024-04" db="EMBL/GenBank/DDBJ databases">
        <authorList>
            <person name="Fracassetti M."/>
        </authorList>
    </citation>
    <scope>NUCLEOTIDE SEQUENCE [LARGE SCALE GENOMIC DNA]</scope>
</reference>
<dbReference type="AlphaFoldDB" id="A0AAV2CIM0"/>
<keyword evidence="3" id="KW-1185">Reference proteome</keyword>
<feature type="compositionally biased region" description="Basic residues" evidence="1">
    <location>
        <begin position="1"/>
        <end position="10"/>
    </location>
</feature>
<feature type="compositionally biased region" description="Basic and acidic residues" evidence="1">
    <location>
        <begin position="107"/>
        <end position="124"/>
    </location>
</feature>
<feature type="compositionally biased region" description="Basic residues" evidence="1">
    <location>
        <begin position="125"/>
        <end position="138"/>
    </location>
</feature>
<sequence length="186" mass="21206">MGQRARRRRTAAPTPTRLSSPTAAPLRLLLSPLAAAATINSSCKCWRNRAGGSISRTTRRTISSPTFSTTTLSASTISCRQASLPRTFRSLRRLRQYRGWRRNSRGSWEKNRKTGEGKGKGERQRQRKRRRRGRRGRRVGGGGSRVGNGKYVRTPWIYRGKLWRRAAMEERDFRDFCCCMVLGVSC</sequence>
<evidence type="ECO:0000313" key="3">
    <source>
        <dbReference type="Proteomes" id="UP001497516"/>
    </source>
</evidence>
<accession>A0AAV2CIM0</accession>
<evidence type="ECO:0000256" key="1">
    <source>
        <dbReference type="SAM" id="MobiDB-lite"/>
    </source>
</evidence>
<feature type="region of interest" description="Disordered" evidence="1">
    <location>
        <begin position="102"/>
        <end position="147"/>
    </location>
</feature>
<dbReference type="EMBL" id="OZ034813">
    <property type="protein sequence ID" value="CAL1356148.1"/>
    <property type="molecule type" value="Genomic_DNA"/>
</dbReference>
<name>A0AAV2CIM0_9ROSI</name>
<gene>
    <name evidence="2" type="ORF">LTRI10_LOCUS3865</name>
</gene>
<dbReference type="Proteomes" id="UP001497516">
    <property type="component" value="Chromosome 1"/>
</dbReference>
<feature type="region of interest" description="Disordered" evidence="1">
    <location>
        <begin position="1"/>
        <end position="23"/>
    </location>
</feature>